<keyword evidence="1" id="KW-0597">Phosphoprotein</keyword>
<evidence type="ECO:0000259" key="2">
    <source>
        <dbReference type="PROSITE" id="PS50110"/>
    </source>
</evidence>
<reference evidence="3 4" key="1">
    <citation type="submission" date="2020-08" db="EMBL/GenBank/DDBJ databases">
        <title>Genomic Encyclopedia of Type Strains, Phase IV (KMG-IV): sequencing the most valuable type-strain genomes for metagenomic binning, comparative biology and taxonomic classification.</title>
        <authorList>
            <person name="Goeker M."/>
        </authorList>
    </citation>
    <scope>NUCLEOTIDE SEQUENCE [LARGE SCALE GENOMIC DNA]</scope>
    <source>
        <strain evidence="3 4">DSM 26723</strain>
    </source>
</reference>
<dbReference type="PROSITE" id="PS50110">
    <property type="entry name" value="RESPONSE_REGULATORY"/>
    <property type="match status" value="1"/>
</dbReference>
<evidence type="ECO:0000313" key="3">
    <source>
        <dbReference type="EMBL" id="MBB6091617.1"/>
    </source>
</evidence>
<dbReference type="InterPro" id="IPR001789">
    <property type="entry name" value="Sig_transdc_resp-reg_receiver"/>
</dbReference>
<gene>
    <name evidence="3" type="ORF">HNQ60_000463</name>
</gene>
<dbReference type="PANTHER" id="PTHR44520">
    <property type="entry name" value="RESPONSE REGULATOR RCP1-RELATED"/>
    <property type="match status" value="1"/>
</dbReference>
<organism evidence="3 4">
    <name type="scientific">Povalibacter uvarum</name>
    <dbReference type="NCBI Taxonomy" id="732238"/>
    <lineage>
        <taxon>Bacteria</taxon>
        <taxon>Pseudomonadati</taxon>
        <taxon>Pseudomonadota</taxon>
        <taxon>Gammaproteobacteria</taxon>
        <taxon>Steroidobacterales</taxon>
        <taxon>Steroidobacteraceae</taxon>
        <taxon>Povalibacter</taxon>
    </lineage>
</organism>
<dbReference type="RefSeq" id="WP_184329406.1">
    <property type="nucleotide sequence ID" value="NZ_JACHHZ010000001.1"/>
</dbReference>
<dbReference type="SMART" id="SM00448">
    <property type="entry name" value="REC"/>
    <property type="match status" value="1"/>
</dbReference>
<dbReference type="InterPro" id="IPR011006">
    <property type="entry name" value="CheY-like_superfamily"/>
</dbReference>
<proteinExistence type="predicted"/>
<keyword evidence="4" id="KW-1185">Reference proteome</keyword>
<dbReference type="CDD" id="cd17557">
    <property type="entry name" value="REC_Rcp-like"/>
    <property type="match status" value="1"/>
</dbReference>
<dbReference type="Pfam" id="PF00072">
    <property type="entry name" value="Response_reg"/>
    <property type="match status" value="1"/>
</dbReference>
<dbReference type="AlphaFoldDB" id="A0A841HFG7"/>
<comment type="caution">
    <text evidence="3">The sequence shown here is derived from an EMBL/GenBank/DDBJ whole genome shotgun (WGS) entry which is preliminary data.</text>
</comment>
<dbReference type="InterPro" id="IPR052893">
    <property type="entry name" value="TCS_response_regulator"/>
</dbReference>
<dbReference type="SUPFAM" id="SSF52172">
    <property type="entry name" value="CheY-like"/>
    <property type="match status" value="1"/>
</dbReference>
<dbReference type="Gene3D" id="3.40.50.2300">
    <property type="match status" value="1"/>
</dbReference>
<sequence length="149" mass="16662">MTDRYILLVEDNPDDEELTLLSLRKNNLAHEIIVVRDGVEAIEFLFGQGRYVGRDLSRMPTVVLLDLKLPKLDGLGVLKRLRAEEKTRMLPVVVLTSSSQDADVIASYNLGANSYVRKPVEFGAFVEAVSSLGLYWILLNRPPPMHAAL</sequence>
<dbReference type="EMBL" id="JACHHZ010000001">
    <property type="protein sequence ID" value="MBB6091617.1"/>
    <property type="molecule type" value="Genomic_DNA"/>
</dbReference>
<evidence type="ECO:0000256" key="1">
    <source>
        <dbReference type="PROSITE-ProRule" id="PRU00169"/>
    </source>
</evidence>
<feature type="modified residue" description="4-aspartylphosphate" evidence="1">
    <location>
        <position position="66"/>
    </location>
</feature>
<name>A0A841HFG7_9GAMM</name>
<feature type="domain" description="Response regulatory" evidence="2">
    <location>
        <begin position="5"/>
        <end position="133"/>
    </location>
</feature>
<protein>
    <submittedName>
        <fullName evidence="3">Two-component system response regulator</fullName>
    </submittedName>
</protein>
<dbReference type="PANTHER" id="PTHR44520:SF1">
    <property type="entry name" value="TWO-COMPONENT SYSTEM REGULATORY PROTEIN"/>
    <property type="match status" value="1"/>
</dbReference>
<dbReference type="GO" id="GO:0000160">
    <property type="term" value="P:phosphorelay signal transduction system"/>
    <property type="evidence" value="ECO:0007669"/>
    <property type="project" value="InterPro"/>
</dbReference>
<accession>A0A841HFG7</accession>
<evidence type="ECO:0000313" key="4">
    <source>
        <dbReference type="Proteomes" id="UP000588068"/>
    </source>
</evidence>
<dbReference type="Proteomes" id="UP000588068">
    <property type="component" value="Unassembled WGS sequence"/>
</dbReference>